<gene>
    <name evidence="1" type="ORF">FA95DRAFT_653484</name>
</gene>
<name>A0ACB8RD18_9AGAM</name>
<keyword evidence="2" id="KW-1185">Reference proteome</keyword>
<sequence length="70" mass="8263">MVIEWVYRSSQHAIIDYHTLLVCALVCRAWTPIAQRLLFRRIPEYYFPTSNITLLPRTLRASPHLASHVR</sequence>
<accession>A0ACB8RD18</accession>
<proteinExistence type="predicted"/>
<dbReference type="EMBL" id="MU276103">
    <property type="protein sequence ID" value="KAI0041762.1"/>
    <property type="molecule type" value="Genomic_DNA"/>
</dbReference>
<reference evidence="1" key="2">
    <citation type="journal article" date="2022" name="New Phytol.">
        <title>Evolutionary transition to the ectomycorrhizal habit in the genomes of a hyperdiverse lineage of mushroom-forming fungi.</title>
        <authorList>
            <person name="Looney B."/>
            <person name="Miyauchi S."/>
            <person name="Morin E."/>
            <person name="Drula E."/>
            <person name="Courty P.E."/>
            <person name="Kohler A."/>
            <person name="Kuo A."/>
            <person name="LaButti K."/>
            <person name="Pangilinan J."/>
            <person name="Lipzen A."/>
            <person name="Riley R."/>
            <person name="Andreopoulos W."/>
            <person name="He G."/>
            <person name="Johnson J."/>
            <person name="Nolan M."/>
            <person name="Tritt A."/>
            <person name="Barry K.W."/>
            <person name="Grigoriev I.V."/>
            <person name="Nagy L.G."/>
            <person name="Hibbett D."/>
            <person name="Henrissat B."/>
            <person name="Matheny P.B."/>
            <person name="Labbe J."/>
            <person name="Martin F.M."/>
        </authorList>
    </citation>
    <scope>NUCLEOTIDE SEQUENCE</scope>
    <source>
        <strain evidence="1">FP105234-sp</strain>
    </source>
</reference>
<evidence type="ECO:0000313" key="1">
    <source>
        <dbReference type="EMBL" id="KAI0041762.1"/>
    </source>
</evidence>
<protein>
    <submittedName>
        <fullName evidence="1">Uncharacterized protein</fullName>
    </submittedName>
</protein>
<evidence type="ECO:0000313" key="2">
    <source>
        <dbReference type="Proteomes" id="UP000814033"/>
    </source>
</evidence>
<dbReference type="Proteomes" id="UP000814033">
    <property type="component" value="Unassembled WGS sequence"/>
</dbReference>
<comment type="caution">
    <text evidence="1">The sequence shown here is derived from an EMBL/GenBank/DDBJ whole genome shotgun (WGS) entry which is preliminary data.</text>
</comment>
<organism evidence="1 2">
    <name type="scientific">Auriscalpium vulgare</name>
    <dbReference type="NCBI Taxonomy" id="40419"/>
    <lineage>
        <taxon>Eukaryota</taxon>
        <taxon>Fungi</taxon>
        <taxon>Dikarya</taxon>
        <taxon>Basidiomycota</taxon>
        <taxon>Agaricomycotina</taxon>
        <taxon>Agaricomycetes</taxon>
        <taxon>Russulales</taxon>
        <taxon>Auriscalpiaceae</taxon>
        <taxon>Auriscalpium</taxon>
    </lineage>
</organism>
<reference evidence="1" key="1">
    <citation type="submission" date="2021-02" db="EMBL/GenBank/DDBJ databases">
        <authorList>
            <consortium name="DOE Joint Genome Institute"/>
            <person name="Ahrendt S."/>
            <person name="Looney B.P."/>
            <person name="Miyauchi S."/>
            <person name="Morin E."/>
            <person name="Drula E."/>
            <person name="Courty P.E."/>
            <person name="Chicoki N."/>
            <person name="Fauchery L."/>
            <person name="Kohler A."/>
            <person name="Kuo A."/>
            <person name="Labutti K."/>
            <person name="Pangilinan J."/>
            <person name="Lipzen A."/>
            <person name="Riley R."/>
            <person name="Andreopoulos W."/>
            <person name="He G."/>
            <person name="Johnson J."/>
            <person name="Barry K.W."/>
            <person name="Grigoriev I.V."/>
            <person name="Nagy L."/>
            <person name="Hibbett D."/>
            <person name="Henrissat B."/>
            <person name="Matheny P.B."/>
            <person name="Labbe J."/>
            <person name="Martin F."/>
        </authorList>
    </citation>
    <scope>NUCLEOTIDE SEQUENCE</scope>
    <source>
        <strain evidence="1">FP105234-sp</strain>
    </source>
</reference>